<dbReference type="InterPro" id="IPR000873">
    <property type="entry name" value="AMP-dep_synth/lig_dom"/>
</dbReference>
<dbReference type="Pfam" id="PF23562">
    <property type="entry name" value="AMP-binding_C_3"/>
    <property type="match status" value="1"/>
</dbReference>
<keyword evidence="1" id="KW-0812">Transmembrane</keyword>
<dbReference type="AlphaFoldDB" id="A0A975IBD6"/>
<gene>
    <name evidence="3" type="ORF">HRI96_00370</name>
</gene>
<dbReference type="RefSeq" id="WP_210117583.1">
    <property type="nucleotide sequence ID" value="NZ_CP054257.1"/>
</dbReference>
<feature type="domain" description="AMP-dependent synthetase/ligase" evidence="2">
    <location>
        <begin position="12"/>
        <end position="461"/>
    </location>
</feature>
<dbReference type="PROSITE" id="PS00455">
    <property type="entry name" value="AMP_BINDING"/>
    <property type="match status" value="1"/>
</dbReference>
<evidence type="ECO:0000259" key="2">
    <source>
        <dbReference type="Pfam" id="PF00501"/>
    </source>
</evidence>
<protein>
    <submittedName>
        <fullName evidence="3">Long-chain fatty acid--CoA ligase</fullName>
    </submittedName>
</protein>
<dbReference type="PANTHER" id="PTHR43813:SF1">
    <property type="entry name" value="ACYL-ACTIVATING ENZYME 16, CHLOROPLASTIC-RELATED"/>
    <property type="match status" value="1"/>
</dbReference>
<evidence type="ECO:0000313" key="4">
    <source>
        <dbReference type="Proteomes" id="UP000671995"/>
    </source>
</evidence>
<dbReference type="InterPro" id="IPR042099">
    <property type="entry name" value="ANL_N_sf"/>
</dbReference>
<dbReference type="SUPFAM" id="SSF56801">
    <property type="entry name" value="Acetyl-CoA synthetase-like"/>
    <property type="match status" value="1"/>
</dbReference>
<dbReference type="PANTHER" id="PTHR43813">
    <property type="entry name" value="ACYL-ACTIVATING ENZYME 16, CHLOROPLASTIC-RELATED"/>
    <property type="match status" value="1"/>
</dbReference>
<dbReference type="Proteomes" id="UP000671995">
    <property type="component" value="Chromosome"/>
</dbReference>
<dbReference type="Pfam" id="PF00501">
    <property type="entry name" value="AMP-binding"/>
    <property type="match status" value="1"/>
</dbReference>
<accession>A0A975IBD6</accession>
<reference evidence="3" key="2">
    <citation type="journal article" date="2021" name="Microbiol. Resour. Announc.">
        <title>Complete Genome Sequences of Three Human Oral Treponema parvum Isolates.</title>
        <authorList>
            <person name="Zeng H."/>
            <person name="Watt R.M."/>
        </authorList>
    </citation>
    <scope>NUCLEOTIDE SEQUENCE</scope>
    <source>
        <strain evidence="3">ATCC 700773</strain>
    </source>
</reference>
<sequence>MEQTLVKMIRNTVRLYPEVPAQYSRNLSGNFESVTYKDLFEKAMNFAGALLSLGAKRGDRIGIISDNRKEWQLCDIGIMAIGAIDVPRGCDATIKDLEYILSFTECRIVIAENQAQIKKILSIKANLPNLQKLICFERVPEAEISEAQKNNIEILNFEDVLNTGKIFCQNNENLIETEIEKGVWDETVSIIFTSGTTGTPKGVMLSNGNFLAQLDELPERIYLNPGDRALCVLPIWHAFQRLCEYVVFIQAAAICYSKPLGSILLEDFKKLNPHIMPAVPRIFEAVYEGITRKMRKTGGFVYVLFKFFTAVAVIHSRIDRKLFRKTARFAKDNLGFWWAVLALPWLVLYPVKLLGAGLIFSKIKAMLGKNFRAGVAGGAAYPVAVDEFFWAIGVNIVEGYGLTETAPVVAVRPMADPIFRTIGRAIRGVQVRIVDPNGMILGRCQKGVLQVKGKTVMKGYYKRDDLTEKVITKDGWLDTGDIAILTLDDEIQLRGRMKDTIVLRGGENIEPLPIEMKLTESRFITSVVVVGQDQRFLAALIVPNKTELKEWAEENGIQYDTFENFMNSEEVKKLFETEIANAINAQNGFRLFEKVNKFTLLNKEFEVGVELSAKQEVMRYRLNEIYAKEINSMFK</sequence>
<keyword evidence="1" id="KW-0472">Membrane</keyword>
<feature type="transmembrane region" description="Helical" evidence="1">
    <location>
        <begin position="336"/>
        <end position="360"/>
    </location>
</feature>
<dbReference type="Gene3D" id="3.40.50.12780">
    <property type="entry name" value="N-terminal domain of ligase-like"/>
    <property type="match status" value="2"/>
</dbReference>
<evidence type="ECO:0000313" key="3">
    <source>
        <dbReference type="EMBL" id="QTQ10785.1"/>
    </source>
</evidence>
<evidence type="ECO:0000256" key="1">
    <source>
        <dbReference type="SAM" id="Phobius"/>
    </source>
</evidence>
<dbReference type="EMBL" id="CP054257">
    <property type="protein sequence ID" value="QTQ10785.1"/>
    <property type="molecule type" value="Genomic_DNA"/>
</dbReference>
<name>A0A975IBD6_9SPIR</name>
<dbReference type="InterPro" id="IPR052987">
    <property type="entry name" value="Chloroplast_AMP-bd_Enzymes"/>
</dbReference>
<reference evidence="3" key="1">
    <citation type="submission" date="2020-05" db="EMBL/GenBank/DDBJ databases">
        <authorList>
            <person name="Zeng H."/>
            <person name="Chan Y.K."/>
            <person name="Watt R.M."/>
        </authorList>
    </citation>
    <scope>NUCLEOTIDE SEQUENCE</scope>
    <source>
        <strain evidence="3">ATCC 700773</strain>
    </source>
</reference>
<organism evidence="3 4">
    <name type="scientific">Treponema parvum</name>
    <dbReference type="NCBI Taxonomy" id="138851"/>
    <lineage>
        <taxon>Bacteria</taxon>
        <taxon>Pseudomonadati</taxon>
        <taxon>Spirochaetota</taxon>
        <taxon>Spirochaetia</taxon>
        <taxon>Spirochaetales</taxon>
        <taxon>Treponemataceae</taxon>
        <taxon>Treponema</taxon>
    </lineage>
</organism>
<feature type="transmembrane region" description="Helical" evidence="1">
    <location>
        <begin position="299"/>
        <end position="316"/>
    </location>
</feature>
<keyword evidence="3" id="KW-0436">Ligase</keyword>
<dbReference type="InterPro" id="IPR020845">
    <property type="entry name" value="AMP-binding_CS"/>
</dbReference>
<keyword evidence="1" id="KW-1133">Transmembrane helix</keyword>
<proteinExistence type="predicted"/>
<dbReference type="GO" id="GO:0016874">
    <property type="term" value="F:ligase activity"/>
    <property type="evidence" value="ECO:0007669"/>
    <property type="project" value="UniProtKB-KW"/>
</dbReference>